<dbReference type="GO" id="GO:0006542">
    <property type="term" value="P:glutamine biosynthetic process"/>
    <property type="evidence" value="ECO:0007669"/>
    <property type="project" value="InterPro"/>
</dbReference>
<dbReference type="InParanoid" id="D8R856"/>
<dbReference type="Proteomes" id="UP000001514">
    <property type="component" value="Unassembled WGS sequence"/>
</dbReference>
<dbReference type="Gene3D" id="3.10.20.70">
    <property type="entry name" value="Glutamine synthetase, N-terminal domain"/>
    <property type="match status" value="1"/>
</dbReference>
<name>D8R856_SELML</name>
<evidence type="ECO:0000313" key="4">
    <source>
        <dbReference type="EMBL" id="EFJ31998.1"/>
    </source>
</evidence>
<organism evidence="5">
    <name type="scientific">Selaginella moellendorffii</name>
    <name type="common">Spikemoss</name>
    <dbReference type="NCBI Taxonomy" id="88036"/>
    <lineage>
        <taxon>Eukaryota</taxon>
        <taxon>Viridiplantae</taxon>
        <taxon>Streptophyta</taxon>
        <taxon>Embryophyta</taxon>
        <taxon>Tracheophyta</taxon>
        <taxon>Lycopodiopsida</taxon>
        <taxon>Selaginellales</taxon>
        <taxon>Selaginellaceae</taxon>
        <taxon>Selaginella</taxon>
    </lineage>
</organism>
<dbReference type="OMA" id="SLTTKCF"/>
<proteinExistence type="inferred from homology"/>
<dbReference type="PROSITE" id="PS51987">
    <property type="entry name" value="GS_CATALYTIC"/>
    <property type="match status" value="1"/>
</dbReference>
<dbReference type="GO" id="GO:0016787">
    <property type="term" value="F:hydrolase activity"/>
    <property type="evidence" value="ECO:0007669"/>
    <property type="project" value="InterPro"/>
</dbReference>
<dbReference type="PANTHER" id="PTHR43383:SF2">
    <property type="entry name" value="AMIDOHYDROLASE 2 FAMILY PROTEIN"/>
    <property type="match status" value="1"/>
</dbReference>
<dbReference type="InterPro" id="IPR014746">
    <property type="entry name" value="Gln_synth/guanido_kin_cat_dom"/>
</dbReference>
<dbReference type="SMART" id="SM01230">
    <property type="entry name" value="Gln-synt_C"/>
    <property type="match status" value="1"/>
</dbReference>
<sequence>MAVERERIRDAIHSMALVDGHAHNLVGMDSQMPLLQAFSESQGEALARFGSQTLCFKRSLRDLSQLYGTDASLESIEAHRQAAGLEALTRECFQAAGISVLLLDDGLAMDKMKALDWHKGFIPVVHRVLRIEIVAEAILKERRTSILNSFWVDSGPPRWSCSLNFVRTLSEGVVAFKSIAAYRSGLDIDPTVSRRDAEQGLVQDMVSSPLRLKNKLLLNFLFVLALEVACSQDLPMQIHSGFGDKDLDLRLSNPLHLRAVLEDERFKKCRLVLLHASYPFVQEASYLASVYSQVYLDFGLAIPKLSIRGMENTLSQLLELAPLDKVMFSTDGYAFPETYYLGTKWTREVLTKVLYNAYVDGDLSVEESIAAAEGILQKNALSFYKLNGDAASSPSTAAIKKMMHGKDKVMAADKEIKQVRLLWGDGSGQRRCRVVPAGRFKTSILKHGVGLVECGMALPAGIDAVAKGSGLSAVGEVRLMPDLATKRRLPWYPQHEIVLGNMHIVPGTPWECCPRGTLQCTLEILKKEFNLEIRVGFENEFYLLKPSKQGPLNWTGLDTTNYCSAISFDSSSHIMDDIYDSLKKLDIEVEQMHAEAGNGQFEISLNHCPASTAADNVLLLRDTVKSIALKHHINATFLPKYFANDLGSGSHVHMSLWEGGVNKLMDETSRCGMSPLGEEFLAGVLHHLPSILVFTAPHPNSYARLRPCTWSGAFQCWGHSNREAALRTLSPPDADGVSNFELKAFDGMANPHLGLAAIVAAGIDGLRKHMVLPEGISVDPSTLPKGTVPSLPSELSAAVEALNANKDLKSILGEKLVRAICAIRMFDIDMCRNSNPEQLLDQLADSF</sequence>
<dbReference type="HOGENOM" id="CLU_017290_6_3_1"/>
<evidence type="ECO:0000256" key="1">
    <source>
        <dbReference type="PROSITE-ProRule" id="PRU01331"/>
    </source>
</evidence>
<evidence type="ECO:0000259" key="3">
    <source>
        <dbReference type="PROSITE" id="PS51987"/>
    </source>
</evidence>
<gene>
    <name evidence="4" type="ORF">SELMODRAFT_168945</name>
</gene>
<dbReference type="InterPro" id="IPR008146">
    <property type="entry name" value="Gln_synth_cat_dom"/>
</dbReference>
<dbReference type="InterPro" id="IPR032466">
    <property type="entry name" value="Metal_Hydrolase"/>
</dbReference>
<comment type="similarity">
    <text evidence="1 2">Belongs to the glutamine synthetase family.</text>
</comment>
<dbReference type="GO" id="GO:0004356">
    <property type="term" value="F:glutamine synthetase activity"/>
    <property type="evidence" value="ECO:0007669"/>
    <property type="project" value="InterPro"/>
</dbReference>
<dbReference type="EMBL" id="GL377573">
    <property type="protein sequence ID" value="EFJ31998.1"/>
    <property type="molecule type" value="Genomic_DNA"/>
</dbReference>
<dbReference type="Gramene" id="EFJ31998">
    <property type="protein sequence ID" value="EFJ31998"/>
    <property type="gene ID" value="SELMODRAFT_168945"/>
</dbReference>
<dbReference type="SUPFAM" id="SSF54368">
    <property type="entry name" value="Glutamine synthetase, N-terminal domain"/>
    <property type="match status" value="1"/>
</dbReference>
<evidence type="ECO:0000313" key="5">
    <source>
        <dbReference type="Proteomes" id="UP000001514"/>
    </source>
</evidence>
<dbReference type="Pfam" id="PF04909">
    <property type="entry name" value="Amidohydro_2"/>
    <property type="match status" value="1"/>
</dbReference>
<dbReference type="eggNOG" id="KOG0683">
    <property type="taxonomic scope" value="Eukaryota"/>
</dbReference>
<accession>D8R856</accession>
<dbReference type="Gene3D" id="3.20.20.140">
    <property type="entry name" value="Metal-dependent hydrolases"/>
    <property type="match status" value="1"/>
</dbReference>
<dbReference type="PANTHER" id="PTHR43383">
    <property type="entry name" value="NODULIN 6"/>
    <property type="match status" value="1"/>
</dbReference>
<keyword evidence="5" id="KW-1185">Reference proteome</keyword>
<reference evidence="4 5" key="1">
    <citation type="journal article" date="2011" name="Science">
        <title>The Selaginella genome identifies genetic changes associated with the evolution of vascular plants.</title>
        <authorList>
            <person name="Banks J.A."/>
            <person name="Nishiyama T."/>
            <person name="Hasebe M."/>
            <person name="Bowman J.L."/>
            <person name="Gribskov M."/>
            <person name="dePamphilis C."/>
            <person name="Albert V.A."/>
            <person name="Aono N."/>
            <person name="Aoyama T."/>
            <person name="Ambrose B.A."/>
            <person name="Ashton N.W."/>
            <person name="Axtell M.J."/>
            <person name="Barker E."/>
            <person name="Barker M.S."/>
            <person name="Bennetzen J.L."/>
            <person name="Bonawitz N.D."/>
            <person name="Chapple C."/>
            <person name="Cheng C."/>
            <person name="Correa L.G."/>
            <person name="Dacre M."/>
            <person name="DeBarry J."/>
            <person name="Dreyer I."/>
            <person name="Elias M."/>
            <person name="Engstrom E.M."/>
            <person name="Estelle M."/>
            <person name="Feng L."/>
            <person name="Finet C."/>
            <person name="Floyd S.K."/>
            <person name="Frommer W.B."/>
            <person name="Fujita T."/>
            <person name="Gramzow L."/>
            <person name="Gutensohn M."/>
            <person name="Harholt J."/>
            <person name="Hattori M."/>
            <person name="Heyl A."/>
            <person name="Hirai T."/>
            <person name="Hiwatashi Y."/>
            <person name="Ishikawa M."/>
            <person name="Iwata M."/>
            <person name="Karol K.G."/>
            <person name="Koehler B."/>
            <person name="Kolukisaoglu U."/>
            <person name="Kubo M."/>
            <person name="Kurata T."/>
            <person name="Lalonde S."/>
            <person name="Li K."/>
            <person name="Li Y."/>
            <person name="Litt A."/>
            <person name="Lyons E."/>
            <person name="Manning G."/>
            <person name="Maruyama T."/>
            <person name="Michael T.P."/>
            <person name="Mikami K."/>
            <person name="Miyazaki S."/>
            <person name="Morinaga S."/>
            <person name="Murata T."/>
            <person name="Mueller-Roeber B."/>
            <person name="Nelson D.R."/>
            <person name="Obara M."/>
            <person name="Oguri Y."/>
            <person name="Olmstead R.G."/>
            <person name="Onodera N."/>
            <person name="Petersen B.L."/>
            <person name="Pils B."/>
            <person name="Prigge M."/>
            <person name="Rensing S.A."/>
            <person name="Riano-Pachon D.M."/>
            <person name="Roberts A.W."/>
            <person name="Sato Y."/>
            <person name="Scheller H.V."/>
            <person name="Schulz B."/>
            <person name="Schulz C."/>
            <person name="Shakirov E.V."/>
            <person name="Shibagaki N."/>
            <person name="Shinohara N."/>
            <person name="Shippen D.E."/>
            <person name="Soerensen I."/>
            <person name="Sotooka R."/>
            <person name="Sugimoto N."/>
            <person name="Sugita M."/>
            <person name="Sumikawa N."/>
            <person name="Tanurdzic M."/>
            <person name="Theissen G."/>
            <person name="Ulvskov P."/>
            <person name="Wakazuki S."/>
            <person name="Weng J.K."/>
            <person name="Willats W.W."/>
            <person name="Wipf D."/>
            <person name="Wolf P.G."/>
            <person name="Yang L."/>
            <person name="Zimmer A.D."/>
            <person name="Zhu Q."/>
            <person name="Mitros T."/>
            <person name="Hellsten U."/>
            <person name="Loque D."/>
            <person name="Otillar R."/>
            <person name="Salamov A."/>
            <person name="Schmutz J."/>
            <person name="Shapiro H."/>
            <person name="Lindquist E."/>
            <person name="Lucas S."/>
            <person name="Rokhsar D."/>
            <person name="Grigoriev I.V."/>
        </authorList>
    </citation>
    <scope>NUCLEOTIDE SEQUENCE [LARGE SCALE GENOMIC DNA]</scope>
</reference>
<dbReference type="SUPFAM" id="SSF51556">
    <property type="entry name" value="Metallo-dependent hydrolases"/>
    <property type="match status" value="1"/>
</dbReference>
<feature type="domain" description="GS catalytic" evidence="3">
    <location>
        <begin position="514"/>
        <end position="847"/>
    </location>
</feature>
<dbReference type="Gene3D" id="3.30.590.10">
    <property type="entry name" value="Glutamine synthetase/guanido kinase, catalytic domain"/>
    <property type="match status" value="1"/>
</dbReference>
<dbReference type="KEGG" id="smo:SELMODRAFT_168945"/>
<dbReference type="InterPro" id="IPR036651">
    <property type="entry name" value="Gln_synt_N_sf"/>
</dbReference>
<dbReference type="FunCoup" id="D8R856">
    <property type="interactions" value="535"/>
</dbReference>
<dbReference type="AlphaFoldDB" id="D8R856"/>
<protein>
    <recommendedName>
        <fullName evidence="3">GS catalytic domain-containing protein</fullName>
    </recommendedName>
</protein>
<dbReference type="Pfam" id="PF00120">
    <property type="entry name" value="Gln-synt_C"/>
    <property type="match status" value="1"/>
</dbReference>
<dbReference type="STRING" id="88036.D8R856"/>
<evidence type="ECO:0000256" key="2">
    <source>
        <dbReference type="RuleBase" id="RU000384"/>
    </source>
</evidence>
<dbReference type="InterPro" id="IPR006680">
    <property type="entry name" value="Amidohydro-rel"/>
</dbReference>
<dbReference type="SUPFAM" id="SSF55931">
    <property type="entry name" value="Glutamine synthetase/guanido kinase"/>
    <property type="match status" value="1"/>
</dbReference>